<dbReference type="Proteomes" id="UP000550707">
    <property type="component" value="Unassembled WGS sequence"/>
</dbReference>
<dbReference type="InParanoid" id="A0A7J8DBX6"/>
<dbReference type="AlphaFoldDB" id="A0A7J8DBX6"/>
<protein>
    <submittedName>
        <fullName evidence="1">Uncharacterized protein</fullName>
    </submittedName>
</protein>
<dbReference type="EMBL" id="JACASF010000018">
    <property type="protein sequence ID" value="KAF6420628.1"/>
    <property type="molecule type" value="Genomic_DNA"/>
</dbReference>
<evidence type="ECO:0000313" key="1">
    <source>
        <dbReference type="EMBL" id="KAF6420628.1"/>
    </source>
</evidence>
<accession>A0A7J8DBX6</accession>
<name>A0A7J8DBX6_MOLMO</name>
<sequence>MHYKARGIQVVLLCHRTNRYLRKYPQVRIKKRICCTHCVRLPLVYQNFNTSSWKSPLLDNPPVIPLCFHAEETRSRGRHRGKPIFLGECLLSQVGPAAQNSLCHVLLSMPALLEPGMMEKGGAAVPKPWGIYEKKKTTSMRSVFSAIPPRPHSSGSDSLGPELGRSCAPHTQALLFLLRKPGPGCPGGTPRS</sequence>
<proteinExistence type="predicted"/>
<reference evidence="1 2" key="1">
    <citation type="journal article" date="2020" name="Nature">
        <title>Six reference-quality genomes reveal evolution of bat adaptations.</title>
        <authorList>
            <person name="Jebb D."/>
            <person name="Huang Z."/>
            <person name="Pippel M."/>
            <person name="Hughes G.M."/>
            <person name="Lavrichenko K."/>
            <person name="Devanna P."/>
            <person name="Winkler S."/>
            <person name="Jermiin L.S."/>
            <person name="Skirmuntt E.C."/>
            <person name="Katzourakis A."/>
            <person name="Burkitt-Gray L."/>
            <person name="Ray D.A."/>
            <person name="Sullivan K.A.M."/>
            <person name="Roscito J.G."/>
            <person name="Kirilenko B.M."/>
            <person name="Davalos L.M."/>
            <person name="Corthals A.P."/>
            <person name="Power M.L."/>
            <person name="Jones G."/>
            <person name="Ransome R.D."/>
            <person name="Dechmann D.K.N."/>
            <person name="Locatelli A.G."/>
            <person name="Puechmaille S.J."/>
            <person name="Fedrigo O."/>
            <person name="Jarvis E.D."/>
            <person name="Hiller M."/>
            <person name="Vernes S.C."/>
            <person name="Myers E.W."/>
            <person name="Teeling E.C."/>
        </authorList>
    </citation>
    <scope>NUCLEOTIDE SEQUENCE [LARGE SCALE GENOMIC DNA]</scope>
    <source>
        <strain evidence="1">MMolMol1</strain>
        <tissue evidence="1">Muscle</tissue>
    </source>
</reference>
<evidence type="ECO:0000313" key="2">
    <source>
        <dbReference type="Proteomes" id="UP000550707"/>
    </source>
</evidence>
<gene>
    <name evidence="1" type="ORF">HJG59_009358</name>
</gene>
<keyword evidence="2" id="KW-1185">Reference proteome</keyword>
<comment type="caution">
    <text evidence="1">The sequence shown here is derived from an EMBL/GenBank/DDBJ whole genome shotgun (WGS) entry which is preliminary data.</text>
</comment>
<organism evidence="1 2">
    <name type="scientific">Molossus molossus</name>
    <name type="common">Pallas' mastiff bat</name>
    <name type="synonym">Vespertilio molossus</name>
    <dbReference type="NCBI Taxonomy" id="27622"/>
    <lineage>
        <taxon>Eukaryota</taxon>
        <taxon>Metazoa</taxon>
        <taxon>Chordata</taxon>
        <taxon>Craniata</taxon>
        <taxon>Vertebrata</taxon>
        <taxon>Euteleostomi</taxon>
        <taxon>Mammalia</taxon>
        <taxon>Eutheria</taxon>
        <taxon>Laurasiatheria</taxon>
        <taxon>Chiroptera</taxon>
        <taxon>Yangochiroptera</taxon>
        <taxon>Molossidae</taxon>
        <taxon>Molossus</taxon>
    </lineage>
</organism>